<dbReference type="Proteomes" id="UP000266441">
    <property type="component" value="Unassembled WGS sequence"/>
</dbReference>
<dbReference type="NCBIfam" id="TIGR02937">
    <property type="entry name" value="sigma70-ECF"/>
    <property type="match status" value="1"/>
</dbReference>
<dbReference type="InterPro" id="IPR036388">
    <property type="entry name" value="WH-like_DNA-bd_sf"/>
</dbReference>
<dbReference type="InterPro" id="IPR000838">
    <property type="entry name" value="RNA_pol_sigma70_ECF_CS"/>
</dbReference>
<keyword evidence="10" id="KW-1185">Reference proteome</keyword>
<feature type="domain" description="RNA polymerase sigma factor 70 region 4 type 2" evidence="8">
    <location>
        <begin position="122"/>
        <end position="173"/>
    </location>
</feature>
<comment type="caution">
    <text evidence="9">The sequence shown here is derived from an EMBL/GenBank/DDBJ whole genome shotgun (WGS) entry which is preliminary data.</text>
</comment>
<dbReference type="InterPro" id="IPR013325">
    <property type="entry name" value="RNA_pol_sigma_r2"/>
</dbReference>
<dbReference type="GO" id="GO:0003677">
    <property type="term" value="F:DNA binding"/>
    <property type="evidence" value="ECO:0007669"/>
    <property type="project" value="UniProtKB-KW"/>
</dbReference>
<gene>
    <name evidence="9" type="ORF">D1164_11945</name>
</gene>
<evidence type="ECO:0000259" key="8">
    <source>
        <dbReference type="Pfam" id="PF08281"/>
    </source>
</evidence>
<dbReference type="Gene3D" id="1.10.10.10">
    <property type="entry name" value="Winged helix-like DNA-binding domain superfamily/Winged helix DNA-binding domain"/>
    <property type="match status" value="1"/>
</dbReference>
<dbReference type="Pfam" id="PF04542">
    <property type="entry name" value="Sigma70_r2"/>
    <property type="match status" value="1"/>
</dbReference>
<dbReference type="RefSeq" id="WP_119350220.1">
    <property type="nucleotide sequence ID" value="NZ_QWET01000008.1"/>
</dbReference>
<reference evidence="9 10" key="1">
    <citation type="journal article" date="2015" name="Int. J. Syst. Evol. Microbiol.">
        <title>Mariniphaga sediminis sp. nov., isolated from coastal sediment.</title>
        <authorList>
            <person name="Wang F.Q."/>
            <person name="Shen Q.Y."/>
            <person name="Chen G.J."/>
            <person name="Du Z.J."/>
        </authorList>
    </citation>
    <scope>NUCLEOTIDE SEQUENCE [LARGE SCALE GENOMIC DNA]</scope>
    <source>
        <strain evidence="9 10">SY21</strain>
    </source>
</reference>
<keyword evidence="2 6" id="KW-0805">Transcription regulation</keyword>
<evidence type="ECO:0000259" key="7">
    <source>
        <dbReference type="Pfam" id="PF04542"/>
    </source>
</evidence>
<keyword evidence="5 6" id="KW-0804">Transcription</keyword>
<dbReference type="PANTHER" id="PTHR43133:SF51">
    <property type="entry name" value="RNA POLYMERASE SIGMA FACTOR"/>
    <property type="match status" value="1"/>
</dbReference>
<dbReference type="InterPro" id="IPR013249">
    <property type="entry name" value="RNA_pol_sigma70_r4_t2"/>
</dbReference>
<dbReference type="AlphaFoldDB" id="A0A399CYC9"/>
<evidence type="ECO:0000256" key="4">
    <source>
        <dbReference type="ARBA" id="ARBA00023125"/>
    </source>
</evidence>
<accession>A0A399CYC9</accession>
<evidence type="ECO:0000256" key="3">
    <source>
        <dbReference type="ARBA" id="ARBA00023082"/>
    </source>
</evidence>
<dbReference type="Gene3D" id="1.10.1740.10">
    <property type="match status" value="1"/>
</dbReference>
<dbReference type="OrthoDB" id="9780326at2"/>
<dbReference type="PANTHER" id="PTHR43133">
    <property type="entry name" value="RNA POLYMERASE ECF-TYPE SIGMA FACTO"/>
    <property type="match status" value="1"/>
</dbReference>
<dbReference type="Pfam" id="PF08281">
    <property type="entry name" value="Sigma70_r4_2"/>
    <property type="match status" value="1"/>
</dbReference>
<name>A0A399CYC9_9BACT</name>
<dbReference type="InterPro" id="IPR014284">
    <property type="entry name" value="RNA_pol_sigma-70_dom"/>
</dbReference>
<comment type="similarity">
    <text evidence="1 6">Belongs to the sigma-70 factor family. ECF subfamily.</text>
</comment>
<evidence type="ECO:0000256" key="6">
    <source>
        <dbReference type="RuleBase" id="RU000716"/>
    </source>
</evidence>
<evidence type="ECO:0000256" key="1">
    <source>
        <dbReference type="ARBA" id="ARBA00010641"/>
    </source>
</evidence>
<sequence length="183" mass="21964">MEAGDHELIMELKQENTRDLAFHRLVKQYEERLYWHIRKIVMNHEDTDDILQNTFIKVWKNIDNFREESSLFTWLYRIATNESITFLNSKKRRSLLPLNDVSDYLMENLAADPYFEGDKIQMKLQHAILQLPEKQRIVFNMKYFDEIKYEDMSVILNTSVGALKASYHHAAKKVEEFLKNSDW</sequence>
<keyword evidence="3 6" id="KW-0731">Sigma factor</keyword>
<feature type="domain" description="RNA polymerase sigma-70 region 2" evidence="7">
    <location>
        <begin position="25"/>
        <end position="93"/>
    </location>
</feature>
<protein>
    <recommendedName>
        <fullName evidence="6">RNA polymerase sigma factor</fullName>
    </recommendedName>
</protein>
<dbReference type="SUPFAM" id="SSF88659">
    <property type="entry name" value="Sigma3 and sigma4 domains of RNA polymerase sigma factors"/>
    <property type="match status" value="1"/>
</dbReference>
<dbReference type="InterPro" id="IPR013324">
    <property type="entry name" value="RNA_pol_sigma_r3/r4-like"/>
</dbReference>
<dbReference type="GO" id="GO:0016987">
    <property type="term" value="F:sigma factor activity"/>
    <property type="evidence" value="ECO:0007669"/>
    <property type="project" value="UniProtKB-KW"/>
</dbReference>
<evidence type="ECO:0000313" key="10">
    <source>
        <dbReference type="Proteomes" id="UP000266441"/>
    </source>
</evidence>
<dbReference type="GO" id="GO:0006352">
    <property type="term" value="P:DNA-templated transcription initiation"/>
    <property type="evidence" value="ECO:0007669"/>
    <property type="project" value="InterPro"/>
</dbReference>
<dbReference type="PROSITE" id="PS01063">
    <property type="entry name" value="SIGMA70_ECF"/>
    <property type="match status" value="1"/>
</dbReference>
<dbReference type="InterPro" id="IPR007627">
    <property type="entry name" value="RNA_pol_sigma70_r2"/>
</dbReference>
<evidence type="ECO:0000313" key="9">
    <source>
        <dbReference type="EMBL" id="RIH64755.1"/>
    </source>
</evidence>
<dbReference type="InterPro" id="IPR039425">
    <property type="entry name" value="RNA_pol_sigma-70-like"/>
</dbReference>
<dbReference type="SUPFAM" id="SSF88946">
    <property type="entry name" value="Sigma2 domain of RNA polymerase sigma factors"/>
    <property type="match status" value="1"/>
</dbReference>
<evidence type="ECO:0000256" key="5">
    <source>
        <dbReference type="ARBA" id="ARBA00023163"/>
    </source>
</evidence>
<evidence type="ECO:0000256" key="2">
    <source>
        <dbReference type="ARBA" id="ARBA00023015"/>
    </source>
</evidence>
<proteinExistence type="inferred from homology"/>
<dbReference type="EMBL" id="QWET01000008">
    <property type="protein sequence ID" value="RIH64755.1"/>
    <property type="molecule type" value="Genomic_DNA"/>
</dbReference>
<organism evidence="9 10">
    <name type="scientific">Mariniphaga sediminis</name>
    <dbReference type="NCBI Taxonomy" id="1628158"/>
    <lineage>
        <taxon>Bacteria</taxon>
        <taxon>Pseudomonadati</taxon>
        <taxon>Bacteroidota</taxon>
        <taxon>Bacteroidia</taxon>
        <taxon>Marinilabiliales</taxon>
        <taxon>Prolixibacteraceae</taxon>
        <taxon>Mariniphaga</taxon>
    </lineage>
</organism>
<keyword evidence="4 6" id="KW-0238">DNA-binding</keyword>